<evidence type="ECO:0000313" key="2">
    <source>
        <dbReference type="Proteomes" id="UP000886520"/>
    </source>
</evidence>
<keyword evidence="2" id="KW-1185">Reference proteome</keyword>
<organism evidence="1 2">
    <name type="scientific">Adiantum capillus-veneris</name>
    <name type="common">Maidenhair fern</name>
    <dbReference type="NCBI Taxonomy" id="13818"/>
    <lineage>
        <taxon>Eukaryota</taxon>
        <taxon>Viridiplantae</taxon>
        <taxon>Streptophyta</taxon>
        <taxon>Embryophyta</taxon>
        <taxon>Tracheophyta</taxon>
        <taxon>Polypodiopsida</taxon>
        <taxon>Polypodiidae</taxon>
        <taxon>Polypodiales</taxon>
        <taxon>Pteridineae</taxon>
        <taxon>Pteridaceae</taxon>
        <taxon>Vittarioideae</taxon>
        <taxon>Adiantum</taxon>
    </lineage>
</organism>
<dbReference type="Proteomes" id="UP000886520">
    <property type="component" value="Chromosome 9"/>
</dbReference>
<reference evidence="1" key="1">
    <citation type="submission" date="2021-01" db="EMBL/GenBank/DDBJ databases">
        <title>Adiantum capillus-veneris genome.</title>
        <authorList>
            <person name="Fang Y."/>
            <person name="Liao Q."/>
        </authorList>
    </citation>
    <scope>NUCLEOTIDE SEQUENCE</scope>
    <source>
        <strain evidence="1">H3</strain>
        <tissue evidence="1">Leaf</tissue>
    </source>
</reference>
<dbReference type="EMBL" id="JABFUD020000009">
    <property type="protein sequence ID" value="KAI5075243.1"/>
    <property type="molecule type" value="Genomic_DNA"/>
</dbReference>
<comment type="caution">
    <text evidence="1">The sequence shown here is derived from an EMBL/GenBank/DDBJ whole genome shotgun (WGS) entry which is preliminary data.</text>
</comment>
<gene>
    <name evidence="1" type="ORF">GOP47_0009319</name>
</gene>
<sequence>MELSLSQSWTHLKGQKLVVVDGNHRLKAWMSQINTVCRDDPSKYVRVKCTMTYFSPDEEYSMLWTLDCLNSLTQTHVKRSLASDIFLIRRLGLGNEQSWKKFFDEEALQEIEVEIQENKRGEFNEQLSKRLAESSLSYEDQGYNEKYKSFIDEVETYLKNKYGRKLVAVANPALGERWFSKLYGLDWESEHNVTLDKLLTITQTPLTAQRKVWVLDRILSKDIGRLWGFDGEEKE</sequence>
<dbReference type="AlphaFoldDB" id="A0A9D4UXA8"/>
<name>A0A9D4UXA8_ADICA</name>
<proteinExistence type="predicted"/>
<protein>
    <submittedName>
        <fullName evidence="1">Uncharacterized protein</fullName>
    </submittedName>
</protein>
<evidence type="ECO:0000313" key="1">
    <source>
        <dbReference type="EMBL" id="KAI5075243.1"/>
    </source>
</evidence>
<accession>A0A9D4UXA8</accession>